<reference evidence="2" key="1">
    <citation type="journal article" date="2007" name="Science">
        <title>Draft genome of the filarial nematode parasite Brugia malayi.</title>
        <authorList>
            <person name="Ghedin E."/>
            <person name="Wang S."/>
            <person name="Spiro D."/>
            <person name="Caler E."/>
            <person name="Zhao Q."/>
            <person name="Crabtree J."/>
            <person name="Allen J.E."/>
            <person name="Delcher A.L."/>
            <person name="Guiliano D.B."/>
            <person name="Miranda-Saavedra D."/>
            <person name="Angiuoli S.V."/>
            <person name="Creasy T."/>
            <person name="Amedeo P."/>
            <person name="Haas B."/>
            <person name="El-Sayed N.M."/>
            <person name="Wortman J.R."/>
            <person name="Feldblyum T."/>
            <person name="Tallon L."/>
            <person name="Schatz M."/>
            <person name="Shumway M."/>
            <person name="Koo H."/>
            <person name="Salzberg S.L."/>
            <person name="Schobel S."/>
            <person name="Pertea M."/>
            <person name="Pop M."/>
            <person name="White O."/>
            <person name="Barton G.J."/>
            <person name="Carlow C.K."/>
            <person name="Crawford M.J."/>
            <person name="Daub J."/>
            <person name="Dimmic M.W."/>
            <person name="Estes C.F."/>
            <person name="Foster J.M."/>
            <person name="Ganatra M."/>
            <person name="Gregory W.F."/>
            <person name="Johnson N.M."/>
            <person name="Jin J."/>
            <person name="Komuniecki R."/>
            <person name="Korf I."/>
            <person name="Kumar S."/>
            <person name="Laney S."/>
            <person name="Li B.W."/>
            <person name="Li W."/>
            <person name="Lindblom T.H."/>
            <person name="Lustigman S."/>
            <person name="Ma D."/>
            <person name="Maina C.V."/>
            <person name="Martin D.M."/>
            <person name="McCarter J.P."/>
            <person name="McReynolds L."/>
            <person name="Mitreva M."/>
            <person name="Nutman T.B."/>
            <person name="Parkinson J."/>
            <person name="Peregrin-Alvarez J.M."/>
            <person name="Poole C."/>
            <person name="Ren Q."/>
            <person name="Saunders L."/>
            <person name="Sluder A.E."/>
            <person name="Smith K."/>
            <person name="Stanke M."/>
            <person name="Unnasch T.R."/>
            <person name="Ware J."/>
            <person name="Wei A.D."/>
            <person name="Weil G."/>
            <person name="Williams D.J."/>
            <person name="Zhang Y."/>
            <person name="Williams S.A."/>
            <person name="Fraser-Liggett C."/>
            <person name="Slatko B."/>
            <person name="Blaxter M.L."/>
            <person name="Scott A.L."/>
        </authorList>
    </citation>
    <scope>NUCLEOTIDE SEQUENCE</scope>
    <source>
        <strain evidence="2">FR3</strain>
    </source>
</reference>
<dbReference type="Proteomes" id="UP000006672">
    <property type="component" value="Unassembled WGS sequence"/>
</dbReference>
<protein>
    <submittedName>
        <fullName evidence="1 3">Uncharacterized protein</fullName>
    </submittedName>
</protein>
<evidence type="ECO:0000313" key="2">
    <source>
        <dbReference type="Proteomes" id="UP000006672"/>
    </source>
</evidence>
<evidence type="ECO:0000313" key="3">
    <source>
        <dbReference type="WBParaSite" id="Bm17388.1"/>
    </source>
</evidence>
<dbReference type="EMBL" id="CAAKNF010000192">
    <property type="protein sequence ID" value="VIO91541.1"/>
    <property type="molecule type" value="Genomic_DNA"/>
</dbReference>
<dbReference type="GeneID" id="66058756"/>
<dbReference type="KEGG" id="bmy:BM_BM17388"/>
<dbReference type="CTD" id="66058756"/>
<sequence>MQQMNNAFSYAADNTFNRMYIGKVRKTTTTHVHSVLI</sequence>
<accession>A0A4E9F6H8</accession>
<reference evidence="3" key="3">
    <citation type="submission" date="2019-12" db="UniProtKB">
        <authorList>
            <consortium name="WormBaseParasite"/>
        </authorList>
    </citation>
    <scope>IDENTIFICATION</scope>
</reference>
<dbReference type="RefSeq" id="XP_042933010.1">
    <property type="nucleotide sequence ID" value="XM_043077076.1"/>
</dbReference>
<evidence type="ECO:0000313" key="1">
    <source>
        <dbReference type="EMBL" id="VIO91541.1"/>
    </source>
</evidence>
<reference evidence="1" key="2">
    <citation type="submission" date="2019-04" db="EMBL/GenBank/DDBJ databases">
        <authorList>
            <person name="Howe K."/>
            <person name="Paulini M."/>
            <person name="Williams G."/>
        </authorList>
    </citation>
    <scope>NUCLEOTIDE SEQUENCE [LARGE SCALE GENOMIC DNA]</scope>
    <source>
        <strain evidence="1">FR3</strain>
    </source>
</reference>
<proteinExistence type="predicted"/>
<accession>A0A5S6PDD5</accession>
<organism evidence="1">
    <name type="scientific">Brugia malayi</name>
    <name type="common">Filarial nematode worm</name>
    <dbReference type="NCBI Taxonomy" id="6279"/>
    <lineage>
        <taxon>Eukaryota</taxon>
        <taxon>Metazoa</taxon>
        <taxon>Ecdysozoa</taxon>
        <taxon>Nematoda</taxon>
        <taxon>Chromadorea</taxon>
        <taxon>Rhabditida</taxon>
        <taxon>Spirurina</taxon>
        <taxon>Spiruromorpha</taxon>
        <taxon>Filarioidea</taxon>
        <taxon>Onchocercidae</taxon>
        <taxon>Brugia</taxon>
    </lineage>
</organism>
<gene>
    <name evidence="1 3" type="primary">Bm17388</name>
    <name evidence="1" type="ORF">BM_BM17388</name>
</gene>
<dbReference type="WBParaSite" id="Bm17388.1">
    <property type="protein sequence ID" value="Bm17388.1"/>
    <property type="gene ID" value="WBGene00268531"/>
</dbReference>
<name>A0A4E9F6H8_BRUMA</name>
<dbReference type="AlphaFoldDB" id="A0A4E9F6H8"/>
<keyword evidence="2" id="KW-1185">Reference proteome</keyword>